<feature type="compositionally biased region" description="Low complexity" evidence="1">
    <location>
        <begin position="247"/>
        <end position="266"/>
    </location>
</feature>
<feature type="compositionally biased region" description="Low complexity" evidence="1">
    <location>
        <begin position="561"/>
        <end position="588"/>
    </location>
</feature>
<feature type="compositionally biased region" description="Polar residues" evidence="1">
    <location>
        <begin position="439"/>
        <end position="449"/>
    </location>
</feature>
<organism evidence="2 3">
    <name type="scientific">Rotaria socialis</name>
    <dbReference type="NCBI Taxonomy" id="392032"/>
    <lineage>
        <taxon>Eukaryota</taxon>
        <taxon>Metazoa</taxon>
        <taxon>Spiralia</taxon>
        <taxon>Gnathifera</taxon>
        <taxon>Rotifera</taxon>
        <taxon>Eurotatoria</taxon>
        <taxon>Bdelloidea</taxon>
        <taxon>Philodinida</taxon>
        <taxon>Philodinidae</taxon>
        <taxon>Rotaria</taxon>
    </lineage>
</organism>
<feature type="compositionally biased region" description="Polar residues" evidence="1">
    <location>
        <begin position="117"/>
        <end position="130"/>
    </location>
</feature>
<feature type="compositionally biased region" description="Low complexity" evidence="1">
    <location>
        <begin position="410"/>
        <end position="424"/>
    </location>
</feature>
<feature type="compositionally biased region" description="Low complexity" evidence="1">
    <location>
        <begin position="693"/>
        <end position="703"/>
    </location>
</feature>
<feature type="region of interest" description="Disordered" evidence="1">
    <location>
        <begin position="751"/>
        <end position="779"/>
    </location>
</feature>
<feature type="compositionally biased region" description="Polar residues" evidence="1">
    <location>
        <begin position="768"/>
        <end position="779"/>
    </location>
</feature>
<feature type="compositionally biased region" description="Basic and acidic residues" evidence="1">
    <location>
        <begin position="338"/>
        <end position="348"/>
    </location>
</feature>
<proteinExistence type="predicted"/>
<feature type="compositionally biased region" description="Low complexity" evidence="1">
    <location>
        <begin position="512"/>
        <end position="535"/>
    </location>
</feature>
<feature type="region of interest" description="Disordered" evidence="1">
    <location>
        <begin position="234"/>
        <end position="270"/>
    </location>
</feature>
<feature type="region of interest" description="Disordered" evidence="1">
    <location>
        <begin position="197"/>
        <end position="221"/>
    </location>
</feature>
<feature type="compositionally biased region" description="Polar residues" evidence="1">
    <location>
        <begin position="152"/>
        <end position="169"/>
    </location>
</feature>
<feature type="region of interest" description="Disordered" evidence="1">
    <location>
        <begin position="94"/>
        <end position="182"/>
    </location>
</feature>
<feature type="compositionally biased region" description="Polar residues" evidence="1">
    <location>
        <begin position="621"/>
        <end position="631"/>
    </location>
</feature>
<feature type="compositionally biased region" description="Low complexity" evidence="1">
    <location>
        <begin position="751"/>
        <end position="765"/>
    </location>
</feature>
<evidence type="ECO:0000313" key="2">
    <source>
        <dbReference type="EMBL" id="CAF4244209.1"/>
    </source>
</evidence>
<feature type="region of interest" description="Disordered" evidence="1">
    <location>
        <begin position="317"/>
        <end position="369"/>
    </location>
</feature>
<feature type="compositionally biased region" description="Basic and acidic residues" evidence="1">
    <location>
        <begin position="201"/>
        <end position="217"/>
    </location>
</feature>
<dbReference type="Proteomes" id="UP000663862">
    <property type="component" value="Unassembled WGS sequence"/>
</dbReference>
<feature type="region of interest" description="Disordered" evidence="1">
    <location>
        <begin position="689"/>
        <end position="725"/>
    </location>
</feature>
<feature type="region of interest" description="Disordered" evidence="1">
    <location>
        <begin position="621"/>
        <end position="647"/>
    </location>
</feature>
<dbReference type="AlphaFoldDB" id="A0A820ECB1"/>
<dbReference type="EMBL" id="CAJOBQ010000073">
    <property type="protein sequence ID" value="CAF4244209.1"/>
    <property type="molecule type" value="Genomic_DNA"/>
</dbReference>
<feature type="compositionally biased region" description="Low complexity" evidence="1">
    <location>
        <begin position="131"/>
        <end position="151"/>
    </location>
</feature>
<feature type="region of interest" description="Disordered" evidence="1">
    <location>
        <begin position="390"/>
        <end position="457"/>
    </location>
</feature>
<feature type="region of interest" description="Disordered" evidence="1">
    <location>
        <begin position="52"/>
        <end position="81"/>
    </location>
</feature>
<feature type="region of interest" description="Disordered" evidence="1">
    <location>
        <begin position="469"/>
        <end position="588"/>
    </location>
</feature>
<feature type="compositionally biased region" description="Polar residues" evidence="1">
    <location>
        <begin position="349"/>
        <end position="365"/>
    </location>
</feature>
<feature type="compositionally biased region" description="Polar residues" evidence="1">
    <location>
        <begin position="234"/>
        <end position="246"/>
    </location>
</feature>
<accession>A0A820ECB1</accession>
<sequence>MTSHYIENESNANQYYFDANNKAAAQVQRLAHDATYASPVTVSTIAGASEFSSYPVGVSGTRSPNQQIRPERNGYVDSDPYQIPQQHQSVAGFNKSVSQQQYQSSSSPVPQVKATVRTISSPEPQHASSVQYQQQQQQQPQPTQQRQPQQQAYENYEQQGSPQSSRVLTQHQQHQYDSRQQLGQSTGVSAFYQAPSSAQYTHHDVDQRTESPSRGRDPNVQVSVQQVPIRQIPVSSHQQNDTSANYQQQSQQQVTSQPSPKQVEPQQQHEDQLQQYYSQLTPEQYQQLLRQQQIQRQQQEEQKRQQLAQQQYYLQQQQERQRTEQQQNQPSRSNQEGQHYDEHQERRVYQNSSTQEQQHRPQGQDQYDAYNYRPQPIQTTVLTNINQDSYRPQQHGEQGQPDAYYEQQRRVASQQSPSSSTYQQEQKHRSTVTIGGGPQQQITSNQQQHARVDPERQGLDEQEYYAAQLARQQQQEREHLAQIGAAQHAQKQEREYPAQLETTQRQQAAHKVQFQPQPQQQQQEQQQQQQAVQPVGIRGLMNKFTGPTKIPTYEPKNKTATSHQYSSSTHTSSTGTGQTTTTKTTQSSKICSMTYSALPKPQEPPVNSVEYYKMMQQGNVNSTSSNVQQTAAPPHIQGPAPGFGALRERFKGGSVSESTDPIQDIRRQQQQSNAGNSSLGSLRDQYVNRAKESTQSQEESFSQRIQSVSRSTVASNQSAQHQQPITLVQNIPQQEELEVQSESVDDQVISSEGAVAEGGSSDGASPIENDTNLVTAEVI</sequence>
<feature type="compositionally biased region" description="Low complexity" evidence="1">
    <location>
        <begin position="96"/>
        <end position="112"/>
    </location>
</feature>
<protein>
    <submittedName>
        <fullName evidence="2">Uncharacterized protein</fullName>
    </submittedName>
</protein>
<reference evidence="2" key="1">
    <citation type="submission" date="2021-02" db="EMBL/GenBank/DDBJ databases">
        <authorList>
            <person name="Nowell W R."/>
        </authorList>
    </citation>
    <scope>NUCLEOTIDE SEQUENCE</scope>
</reference>
<feature type="compositionally biased region" description="Polar residues" evidence="1">
    <location>
        <begin position="704"/>
        <end position="725"/>
    </location>
</feature>
<name>A0A820ECB1_9BILA</name>
<gene>
    <name evidence="2" type="ORF">TSG867_LOCUS2666</name>
</gene>
<feature type="compositionally biased region" description="Low complexity" evidence="1">
    <location>
        <begin position="317"/>
        <end position="329"/>
    </location>
</feature>
<evidence type="ECO:0000256" key="1">
    <source>
        <dbReference type="SAM" id="MobiDB-lite"/>
    </source>
</evidence>
<comment type="caution">
    <text evidence="2">The sequence shown here is derived from an EMBL/GenBank/DDBJ whole genome shotgun (WGS) entry which is preliminary data.</text>
</comment>
<evidence type="ECO:0000313" key="3">
    <source>
        <dbReference type="Proteomes" id="UP000663862"/>
    </source>
</evidence>